<comment type="caution">
    <text evidence="1">The sequence shown here is derived from an EMBL/GenBank/DDBJ whole genome shotgun (WGS) entry which is preliminary data.</text>
</comment>
<dbReference type="EMBL" id="BGPR01000407">
    <property type="protein sequence ID" value="GBM18623.1"/>
    <property type="molecule type" value="Genomic_DNA"/>
</dbReference>
<keyword evidence="2" id="KW-1185">Reference proteome</keyword>
<reference evidence="1 2" key="1">
    <citation type="journal article" date="2019" name="Sci. Rep.">
        <title>Orb-weaving spider Araneus ventricosus genome elucidates the spidroin gene catalogue.</title>
        <authorList>
            <person name="Kono N."/>
            <person name="Nakamura H."/>
            <person name="Ohtoshi R."/>
            <person name="Moran D.A.P."/>
            <person name="Shinohara A."/>
            <person name="Yoshida Y."/>
            <person name="Fujiwara M."/>
            <person name="Mori M."/>
            <person name="Tomita M."/>
            <person name="Arakawa K."/>
        </authorList>
    </citation>
    <scope>NUCLEOTIDE SEQUENCE [LARGE SCALE GENOMIC DNA]</scope>
</reference>
<organism evidence="1 2">
    <name type="scientific">Araneus ventricosus</name>
    <name type="common">Orbweaver spider</name>
    <name type="synonym">Epeira ventricosa</name>
    <dbReference type="NCBI Taxonomy" id="182803"/>
    <lineage>
        <taxon>Eukaryota</taxon>
        <taxon>Metazoa</taxon>
        <taxon>Ecdysozoa</taxon>
        <taxon>Arthropoda</taxon>
        <taxon>Chelicerata</taxon>
        <taxon>Arachnida</taxon>
        <taxon>Araneae</taxon>
        <taxon>Araneomorphae</taxon>
        <taxon>Entelegynae</taxon>
        <taxon>Araneoidea</taxon>
        <taxon>Araneidae</taxon>
        <taxon>Araneus</taxon>
    </lineage>
</organism>
<sequence length="94" mass="11046">MLVNFERCSIELSTSVFGQWGIGQSQQLHAARCLNYYPGAKLWDVFSIRHDRCGETPLVYPFQEIKKKRETGKKIRLYNRWGTWDMTCMSVIIL</sequence>
<proteinExistence type="predicted"/>
<gene>
    <name evidence="1" type="ORF">AVEN_110286_1</name>
</gene>
<dbReference type="AlphaFoldDB" id="A0A4Y2DP57"/>
<protein>
    <submittedName>
        <fullName evidence="1">Uncharacterized protein</fullName>
    </submittedName>
</protein>
<accession>A0A4Y2DP57</accession>
<dbReference type="Proteomes" id="UP000499080">
    <property type="component" value="Unassembled WGS sequence"/>
</dbReference>
<evidence type="ECO:0000313" key="2">
    <source>
        <dbReference type="Proteomes" id="UP000499080"/>
    </source>
</evidence>
<evidence type="ECO:0000313" key="1">
    <source>
        <dbReference type="EMBL" id="GBM18623.1"/>
    </source>
</evidence>
<name>A0A4Y2DP57_ARAVE</name>